<keyword evidence="1" id="KW-0812">Transmembrane</keyword>
<feature type="transmembrane region" description="Helical" evidence="1">
    <location>
        <begin position="23"/>
        <end position="42"/>
    </location>
</feature>
<dbReference type="EMBL" id="VSSQ01142662">
    <property type="protein sequence ID" value="MPN63358.1"/>
    <property type="molecule type" value="Genomic_DNA"/>
</dbReference>
<name>A0A645JI31_9ZZZZ</name>
<keyword evidence="1" id="KW-1133">Transmembrane helix</keyword>
<evidence type="ECO:0000313" key="2">
    <source>
        <dbReference type="EMBL" id="MPN63358.1"/>
    </source>
</evidence>
<keyword evidence="1" id="KW-0472">Membrane</keyword>
<evidence type="ECO:0000256" key="1">
    <source>
        <dbReference type="SAM" id="Phobius"/>
    </source>
</evidence>
<accession>A0A645JI31</accession>
<comment type="caution">
    <text evidence="2">The sequence shown here is derived from an EMBL/GenBank/DDBJ whole genome shotgun (WGS) entry which is preliminary data.</text>
</comment>
<proteinExistence type="predicted"/>
<sequence length="101" mass="11185">MGKAGELLVYSHIVKQGRRGEDLFLPVFFAVVPVGCIQQCFCKMVVGRGDDKVCLCYFCLPVTVFGIFNGNGFVAGYVDLIYMSAGMYLYSQRSCQGFHGF</sequence>
<protein>
    <submittedName>
        <fullName evidence="2">Uncharacterized protein</fullName>
    </submittedName>
</protein>
<gene>
    <name evidence="2" type="ORF">SDC9_211116</name>
</gene>
<feature type="transmembrane region" description="Helical" evidence="1">
    <location>
        <begin position="54"/>
        <end position="78"/>
    </location>
</feature>
<dbReference type="AlphaFoldDB" id="A0A645JI31"/>
<organism evidence="2">
    <name type="scientific">bioreactor metagenome</name>
    <dbReference type="NCBI Taxonomy" id="1076179"/>
    <lineage>
        <taxon>unclassified sequences</taxon>
        <taxon>metagenomes</taxon>
        <taxon>ecological metagenomes</taxon>
    </lineage>
</organism>
<reference evidence="2" key="1">
    <citation type="submission" date="2019-08" db="EMBL/GenBank/DDBJ databases">
        <authorList>
            <person name="Kucharzyk K."/>
            <person name="Murdoch R.W."/>
            <person name="Higgins S."/>
            <person name="Loffler F."/>
        </authorList>
    </citation>
    <scope>NUCLEOTIDE SEQUENCE</scope>
</reference>